<gene>
    <name evidence="2" type="ORF">MsAm2_09320</name>
</gene>
<name>A0AA96ZWZ6_9EURY</name>
<dbReference type="AlphaFoldDB" id="A0AA96ZWZ6"/>
<keyword evidence="1" id="KW-0812">Transmembrane</keyword>
<feature type="transmembrane region" description="Helical" evidence="1">
    <location>
        <begin position="45"/>
        <end position="66"/>
    </location>
</feature>
<evidence type="ECO:0000313" key="3">
    <source>
        <dbReference type="Proteomes" id="UP001304970"/>
    </source>
</evidence>
<dbReference type="RefSeq" id="WP_338097121.1">
    <property type="nucleotide sequence ID" value="NZ_CP131061.1"/>
</dbReference>
<dbReference type="Proteomes" id="UP001304970">
    <property type="component" value="Chromosome"/>
</dbReference>
<keyword evidence="3" id="KW-1185">Reference proteome</keyword>
<protein>
    <submittedName>
        <fullName evidence="2">Uncharacterized protein</fullName>
    </submittedName>
</protein>
<evidence type="ECO:0000313" key="2">
    <source>
        <dbReference type="EMBL" id="WNY27141.1"/>
    </source>
</evidence>
<accession>A0AA96ZWZ6</accession>
<dbReference type="GeneID" id="89228351"/>
<organism evidence="2 3">
    <name type="scientific">Methanolapillus ohkumae</name>
    <dbReference type="NCBI Taxonomy" id="3028298"/>
    <lineage>
        <taxon>Archaea</taxon>
        <taxon>Methanobacteriati</taxon>
        <taxon>Methanobacteriota</taxon>
        <taxon>Stenosarchaea group</taxon>
        <taxon>Methanomicrobia</taxon>
        <taxon>Methanosarcinales</taxon>
        <taxon>Methanosarcinaceae</taxon>
        <taxon>Methanolapillus</taxon>
    </lineage>
</organism>
<evidence type="ECO:0000256" key="1">
    <source>
        <dbReference type="SAM" id="Phobius"/>
    </source>
</evidence>
<feature type="transmembrane region" description="Helical" evidence="1">
    <location>
        <begin position="12"/>
        <end position="33"/>
    </location>
</feature>
<sequence length="128" mass="14238">MKNLLIKSIITAGYFLALFLIGSLLTGGITYLFIQVFPEKNPQEITTIAGILIFSTLTIIDMLLIYHKKISPSIIVMALPFIIGILIKSFLQKTSKPAAGIIQDTFKHVEDKIRMYGIRSIVKETGPI</sequence>
<proteinExistence type="predicted"/>
<dbReference type="EMBL" id="CP131061">
    <property type="protein sequence ID" value="WNY27141.1"/>
    <property type="molecule type" value="Genomic_DNA"/>
</dbReference>
<keyword evidence="1" id="KW-0472">Membrane</keyword>
<reference evidence="2 3" key="1">
    <citation type="submission" date="2023-07" db="EMBL/GenBank/DDBJ databases">
        <title>Closed genome sequence of Methanosarcinaceae archaeon Am2.</title>
        <authorList>
            <person name="Poehlein A."/>
            <person name="Protasov E."/>
            <person name="Platt K."/>
            <person name="Reeh H."/>
            <person name="Daniel R."/>
            <person name="Brune A."/>
        </authorList>
    </citation>
    <scope>NUCLEOTIDE SEQUENCE [LARGE SCALE GENOMIC DNA]</scope>
    <source>
        <strain evidence="2 3">Am2</strain>
    </source>
</reference>
<feature type="transmembrane region" description="Helical" evidence="1">
    <location>
        <begin position="73"/>
        <end position="91"/>
    </location>
</feature>
<keyword evidence="1" id="KW-1133">Transmembrane helix</keyword>